<gene>
    <name evidence="1" type="ORF">G5B17_09205</name>
</gene>
<reference evidence="1 2" key="1">
    <citation type="journal article" date="2020" name="Cell Host Microbe">
        <title>Functional and Genomic Variation between Human-Derived Isolates of Lachnospiraceae Reveals Inter- and Intra-Species Diversity.</title>
        <authorList>
            <person name="Sorbara M.T."/>
            <person name="Littmann E.R."/>
            <person name="Fontana E."/>
            <person name="Moody T.U."/>
            <person name="Kohout C.E."/>
            <person name="Gjonbalaj M."/>
            <person name="Eaton V."/>
            <person name="Seok R."/>
            <person name="Leiner I.M."/>
            <person name="Pamer E.G."/>
        </authorList>
    </citation>
    <scope>NUCLEOTIDE SEQUENCE [LARGE SCALE GENOMIC DNA]</scope>
    <source>
        <strain evidence="1 2">MSK.17.74</strain>
    </source>
</reference>
<dbReference type="RefSeq" id="WP_173769760.1">
    <property type="nucleotide sequence ID" value="NZ_JAAITS010000022.1"/>
</dbReference>
<accession>A0ABX2H689</accession>
<comment type="caution">
    <text evidence="1">The sequence shown here is derived from an EMBL/GenBank/DDBJ whole genome shotgun (WGS) entry which is preliminary data.</text>
</comment>
<proteinExistence type="predicted"/>
<keyword evidence="2" id="KW-1185">Reference proteome</keyword>
<evidence type="ECO:0000313" key="1">
    <source>
        <dbReference type="EMBL" id="NSG85609.1"/>
    </source>
</evidence>
<dbReference type="Proteomes" id="UP001644719">
    <property type="component" value="Unassembled WGS sequence"/>
</dbReference>
<name>A0ABX2H689_9FIRM</name>
<organism evidence="1 2">
    <name type="scientific">Blautia faecis</name>
    <dbReference type="NCBI Taxonomy" id="871665"/>
    <lineage>
        <taxon>Bacteria</taxon>
        <taxon>Bacillati</taxon>
        <taxon>Bacillota</taxon>
        <taxon>Clostridia</taxon>
        <taxon>Lachnospirales</taxon>
        <taxon>Lachnospiraceae</taxon>
        <taxon>Blautia</taxon>
    </lineage>
</organism>
<sequence>MNFVEAIRVIKNIIPQCSANEYDGILVKRLEASNTLDEGRTTNQTHIAISGEQMNMFPYLMADGYFN</sequence>
<dbReference type="EMBL" id="JAAITS010000022">
    <property type="protein sequence ID" value="NSG85609.1"/>
    <property type="molecule type" value="Genomic_DNA"/>
</dbReference>
<evidence type="ECO:0000313" key="2">
    <source>
        <dbReference type="Proteomes" id="UP001644719"/>
    </source>
</evidence>
<protein>
    <submittedName>
        <fullName evidence="1">Uncharacterized protein</fullName>
    </submittedName>
</protein>